<proteinExistence type="predicted"/>
<dbReference type="GO" id="GO:0042558">
    <property type="term" value="P:pteridine-containing compound metabolic process"/>
    <property type="evidence" value="ECO:0007669"/>
    <property type="project" value="InterPro"/>
</dbReference>
<dbReference type="InterPro" id="IPR000489">
    <property type="entry name" value="Pterin-binding_dom"/>
</dbReference>
<dbReference type="PROSITE" id="PS50972">
    <property type="entry name" value="PTERIN_BINDING"/>
    <property type="match status" value="1"/>
</dbReference>
<dbReference type="SUPFAM" id="SSF51717">
    <property type="entry name" value="Dihydropteroate synthetase-like"/>
    <property type="match status" value="1"/>
</dbReference>
<organism evidence="2">
    <name type="scientific">marine sediment metagenome</name>
    <dbReference type="NCBI Taxonomy" id="412755"/>
    <lineage>
        <taxon>unclassified sequences</taxon>
        <taxon>metagenomes</taxon>
        <taxon>ecological metagenomes</taxon>
    </lineage>
</organism>
<sequence>MISSIVHKSPGTTLDIPDPENRLNGTLAATAVAVYNGAHIVRTHDINNQLMEFIKIAEEIRKNQ</sequence>
<reference evidence="2" key="1">
    <citation type="journal article" date="2014" name="Front. Microbiol.">
        <title>High frequency of phylogenetically diverse reductive dehalogenase-homologous genes in deep subseafloor sedimentary metagenomes.</title>
        <authorList>
            <person name="Kawai M."/>
            <person name="Futagami T."/>
            <person name="Toyoda A."/>
            <person name="Takaki Y."/>
            <person name="Nishi S."/>
            <person name="Hori S."/>
            <person name="Arai W."/>
            <person name="Tsubouchi T."/>
            <person name="Morono Y."/>
            <person name="Uchiyama I."/>
            <person name="Ito T."/>
            <person name="Fujiyama A."/>
            <person name="Inagaki F."/>
            <person name="Takami H."/>
        </authorList>
    </citation>
    <scope>NUCLEOTIDE SEQUENCE</scope>
    <source>
        <strain evidence="2">Expedition CK06-06</strain>
    </source>
</reference>
<name>X1FAU0_9ZZZZ</name>
<protein>
    <recommendedName>
        <fullName evidence="1">Pterin-binding domain-containing protein</fullName>
    </recommendedName>
</protein>
<accession>X1FAU0</accession>
<evidence type="ECO:0000313" key="2">
    <source>
        <dbReference type="EMBL" id="GAH26484.1"/>
    </source>
</evidence>
<dbReference type="Gene3D" id="3.20.20.20">
    <property type="entry name" value="Dihydropteroate synthase-like"/>
    <property type="match status" value="1"/>
</dbReference>
<evidence type="ECO:0000259" key="1">
    <source>
        <dbReference type="PROSITE" id="PS50972"/>
    </source>
</evidence>
<gene>
    <name evidence="2" type="ORF">S03H2_07850</name>
</gene>
<dbReference type="EMBL" id="BARU01003702">
    <property type="protein sequence ID" value="GAH26484.1"/>
    <property type="molecule type" value="Genomic_DNA"/>
</dbReference>
<comment type="caution">
    <text evidence="2">The sequence shown here is derived from an EMBL/GenBank/DDBJ whole genome shotgun (WGS) entry which is preliminary data.</text>
</comment>
<dbReference type="AlphaFoldDB" id="X1FAU0"/>
<dbReference type="InterPro" id="IPR011005">
    <property type="entry name" value="Dihydropteroate_synth-like_sf"/>
</dbReference>
<feature type="domain" description="Pterin-binding" evidence="1">
    <location>
        <begin position="1"/>
        <end position="55"/>
    </location>
</feature>